<feature type="active site" description="Nucleophile" evidence="4">
    <location>
        <position position="234"/>
    </location>
</feature>
<dbReference type="InterPro" id="IPR001944">
    <property type="entry name" value="Glycoside_Hdrlase_35"/>
</dbReference>
<dbReference type="Pfam" id="PF21317">
    <property type="entry name" value="BetaGal_ABD_1"/>
    <property type="match status" value="1"/>
</dbReference>
<name>A0A7W7VWT3_KITKI</name>
<comment type="caution">
    <text evidence="10">The sequence shown here is derived from an EMBL/GenBank/DDBJ whole genome shotgun (WGS) entry which is preliminary data.</text>
</comment>
<evidence type="ECO:0000256" key="2">
    <source>
        <dbReference type="ARBA" id="ARBA00022801"/>
    </source>
</evidence>
<keyword evidence="2 5" id="KW-0378">Hydrolase</keyword>
<dbReference type="FunFam" id="2.60.120.260:FF:000049">
    <property type="entry name" value="Beta-galactosidase"/>
    <property type="match status" value="1"/>
</dbReference>
<dbReference type="InterPro" id="IPR048913">
    <property type="entry name" value="BetaGal_gal-bd"/>
</dbReference>
<accession>A0A7W7VWT3</accession>
<dbReference type="InterPro" id="IPR008979">
    <property type="entry name" value="Galactose-bd-like_sf"/>
</dbReference>
<feature type="domain" description="Glycoside hydrolase 35 catalytic" evidence="7">
    <location>
        <begin position="11"/>
        <end position="324"/>
    </location>
</feature>
<dbReference type="PIRSF" id="PIRSF006336">
    <property type="entry name" value="B-gal"/>
    <property type="match status" value="1"/>
</dbReference>
<evidence type="ECO:0000259" key="8">
    <source>
        <dbReference type="Pfam" id="PF21317"/>
    </source>
</evidence>
<dbReference type="EMBL" id="JACHJV010000001">
    <property type="protein sequence ID" value="MBB4925019.1"/>
    <property type="molecule type" value="Genomic_DNA"/>
</dbReference>
<dbReference type="GO" id="GO:0005975">
    <property type="term" value="P:carbohydrate metabolic process"/>
    <property type="evidence" value="ECO:0007669"/>
    <property type="project" value="InterPro"/>
</dbReference>
<evidence type="ECO:0000256" key="1">
    <source>
        <dbReference type="ARBA" id="ARBA00009809"/>
    </source>
</evidence>
<dbReference type="RefSeq" id="WP_184936871.1">
    <property type="nucleotide sequence ID" value="NZ_JACHJV010000001.1"/>
</dbReference>
<evidence type="ECO:0000313" key="10">
    <source>
        <dbReference type="EMBL" id="MBB4925019.1"/>
    </source>
</evidence>
<dbReference type="InterPro" id="IPR026283">
    <property type="entry name" value="B-gal_1-like"/>
</dbReference>
<dbReference type="Pfam" id="PF01301">
    <property type="entry name" value="Glyco_hydro_35"/>
    <property type="match status" value="1"/>
</dbReference>
<evidence type="ECO:0000256" key="6">
    <source>
        <dbReference type="RuleBase" id="RU003679"/>
    </source>
</evidence>
<evidence type="ECO:0000259" key="7">
    <source>
        <dbReference type="Pfam" id="PF01301"/>
    </source>
</evidence>
<organism evidence="10 11">
    <name type="scientific">Kitasatospora kifunensis</name>
    <name type="common">Streptomyces kifunensis</name>
    <dbReference type="NCBI Taxonomy" id="58351"/>
    <lineage>
        <taxon>Bacteria</taxon>
        <taxon>Bacillati</taxon>
        <taxon>Actinomycetota</taxon>
        <taxon>Actinomycetes</taxon>
        <taxon>Kitasatosporales</taxon>
        <taxon>Streptomycetaceae</taxon>
        <taxon>Kitasatospora</taxon>
    </lineage>
</organism>
<protein>
    <recommendedName>
        <fullName evidence="5">Beta-galactosidase</fullName>
        <ecNumber evidence="5">3.2.1.23</ecNumber>
    </recommendedName>
</protein>
<dbReference type="PROSITE" id="PS01182">
    <property type="entry name" value="GLYCOSYL_HYDROL_F35"/>
    <property type="match status" value="1"/>
</dbReference>
<dbReference type="EC" id="3.2.1.23" evidence="5"/>
<reference evidence="10 11" key="1">
    <citation type="submission" date="2020-08" db="EMBL/GenBank/DDBJ databases">
        <title>Sequencing the genomes of 1000 actinobacteria strains.</title>
        <authorList>
            <person name="Klenk H.-P."/>
        </authorList>
    </citation>
    <scope>NUCLEOTIDE SEQUENCE [LARGE SCALE GENOMIC DNA]</scope>
    <source>
        <strain evidence="10 11">DSM 41654</strain>
    </source>
</reference>
<dbReference type="GO" id="GO:0004565">
    <property type="term" value="F:beta-galactosidase activity"/>
    <property type="evidence" value="ECO:0007669"/>
    <property type="project" value="UniProtKB-EC"/>
</dbReference>
<dbReference type="InterPro" id="IPR019801">
    <property type="entry name" value="Glyco_hydro_35_CS"/>
</dbReference>
<comment type="catalytic activity">
    <reaction evidence="5">
        <text>Hydrolysis of terminal non-reducing beta-D-galactose residues in beta-D-galactosides.</text>
        <dbReference type="EC" id="3.2.1.23"/>
    </reaction>
</comment>
<dbReference type="Gene3D" id="3.20.20.80">
    <property type="entry name" value="Glycosidases"/>
    <property type="match status" value="1"/>
</dbReference>
<dbReference type="SUPFAM" id="SSF49785">
    <property type="entry name" value="Galactose-binding domain-like"/>
    <property type="match status" value="1"/>
</dbReference>
<evidence type="ECO:0000313" key="11">
    <source>
        <dbReference type="Proteomes" id="UP000540506"/>
    </source>
</evidence>
<feature type="domain" description="Beta-galactosidase galactose-binding" evidence="9">
    <location>
        <begin position="509"/>
        <end position="563"/>
    </location>
</feature>
<dbReference type="Proteomes" id="UP000540506">
    <property type="component" value="Unassembled WGS sequence"/>
</dbReference>
<dbReference type="PANTHER" id="PTHR23421">
    <property type="entry name" value="BETA-GALACTOSIDASE RELATED"/>
    <property type="match status" value="1"/>
</dbReference>
<evidence type="ECO:0000256" key="3">
    <source>
        <dbReference type="ARBA" id="ARBA00023295"/>
    </source>
</evidence>
<feature type="domain" description="Beta-galactosidase 1-like first all-beta" evidence="8">
    <location>
        <begin position="371"/>
        <end position="481"/>
    </location>
</feature>
<comment type="similarity">
    <text evidence="1 6">Belongs to the glycosyl hydrolase 35 family.</text>
</comment>
<feature type="active site" description="Proton donor" evidence="4">
    <location>
        <position position="158"/>
    </location>
</feature>
<gene>
    <name evidence="10" type="ORF">FHR34_004012</name>
</gene>
<keyword evidence="11" id="KW-1185">Reference proteome</keyword>
<dbReference type="InterPro" id="IPR031330">
    <property type="entry name" value="Gly_Hdrlase_35_cat"/>
</dbReference>
<keyword evidence="3 5" id="KW-0326">Glycosidase</keyword>
<dbReference type="PRINTS" id="PR00742">
    <property type="entry name" value="GLHYDRLASE35"/>
</dbReference>
<sequence length="595" mass="64919">MPSLTYDQDGFTLDGRPLRILSGAMHYFRVLPEQWDARLSLLRAMGLNTVETYVAWNLHEPRPGQYDFSGRLDLAEFVRAADRHGLKVLLRPGPYICAEWEFGGLPAWLLKDPAIRLRCAHPGFLAAVDRWFDVLLPRITPLLAEVGGPVIALQVENEYGSYGNDAAYLRHLAEGLRRRGAESLLFTSDGPSHPMLQGGTLPGVLPTVNFGDRVAESFEVLRGYLPQGPAVCMEYWNGWFDRWGAPHHTRDAGDAARVLDELLAAGASVNLYMAHGGTNFGYLNGANLEGGRLQPTVTSYDYDAAISEDGRPTAKYWAFREVLGRYTELPEPPADDPTETLPPQVLPLSAPLPLLDLAEQLAVPVHSSATLAMEELDQSYGFVLYRTRVSGPREAAELVVDGLGDRAQVFLDGRPVGVLDRTAEAAQSLQLAIPAGGAQLDLLVENLGRVNYGPQSADRKGITGGVRLGQQLLLGWQMYSLPLDDPSELPFPESATPATELADRPVLRRAVLEVDRPADAFVLTEGHGKGLCWVNGFLLGRYWDIGPQQTLYLPGPLLRPGRNELVLLELHGPVGDGLPLVSEPVLDRVAGGAQA</sequence>
<dbReference type="Gene3D" id="2.60.120.260">
    <property type="entry name" value="Galactose-binding domain-like"/>
    <property type="match status" value="2"/>
</dbReference>
<proteinExistence type="inferred from homology"/>
<dbReference type="InterPro" id="IPR048912">
    <property type="entry name" value="BetaGal1-like_ABD1"/>
</dbReference>
<evidence type="ECO:0000256" key="4">
    <source>
        <dbReference type="PIRSR" id="PIRSR006336-1"/>
    </source>
</evidence>
<evidence type="ECO:0000256" key="5">
    <source>
        <dbReference type="RuleBase" id="RU000675"/>
    </source>
</evidence>
<dbReference type="Pfam" id="PF21467">
    <property type="entry name" value="BetaGal_gal-bd"/>
    <property type="match status" value="1"/>
</dbReference>
<dbReference type="InterPro" id="IPR017853">
    <property type="entry name" value="GH"/>
</dbReference>
<evidence type="ECO:0000259" key="9">
    <source>
        <dbReference type="Pfam" id="PF21467"/>
    </source>
</evidence>
<dbReference type="AlphaFoldDB" id="A0A7W7VWT3"/>
<dbReference type="SUPFAM" id="SSF51445">
    <property type="entry name" value="(Trans)glycosidases"/>
    <property type="match status" value="1"/>
</dbReference>
<dbReference type="FunFam" id="3.20.20.80:FF:000115">
    <property type="entry name" value="Beta-galactosidase"/>
    <property type="match status" value="1"/>
</dbReference>